<dbReference type="EMBL" id="JBGEDP010000001">
    <property type="protein sequence ID" value="MEY8014392.1"/>
    <property type="molecule type" value="Genomic_DNA"/>
</dbReference>
<evidence type="ECO:0000256" key="7">
    <source>
        <dbReference type="SAM" id="MobiDB-lite"/>
    </source>
</evidence>
<evidence type="ECO:0000313" key="8">
    <source>
        <dbReference type="EMBL" id="MEY8014392.1"/>
    </source>
</evidence>
<dbReference type="PANTHER" id="PTHR33217:SF8">
    <property type="entry name" value="MUTATOR FAMILY TRANSPOSASE"/>
    <property type="match status" value="1"/>
</dbReference>
<evidence type="ECO:0000313" key="9">
    <source>
        <dbReference type="Proteomes" id="UP001564760"/>
    </source>
</evidence>
<evidence type="ECO:0000256" key="1">
    <source>
        <dbReference type="ARBA" id="ARBA00002190"/>
    </source>
</evidence>
<evidence type="ECO:0000256" key="4">
    <source>
        <dbReference type="ARBA" id="ARBA00023125"/>
    </source>
</evidence>
<dbReference type="PANTHER" id="PTHR33217">
    <property type="entry name" value="TRANSPOSASE FOR INSERTION SEQUENCE ELEMENT IS1081"/>
    <property type="match status" value="1"/>
</dbReference>
<gene>
    <name evidence="8" type="ORF">AB8998_04820</name>
</gene>
<evidence type="ECO:0000256" key="5">
    <source>
        <dbReference type="ARBA" id="ARBA00023172"/>
    </source>
</evidence>
<comment type="function">
    <text evidence="1 6">Required for the transposition of the insertion element.</text>
</comment>
<keyword evidence="5 6" id="KW-0233">DNA recombination</keyword>
<protein>
    <recommendedName>
        <fullName evidence="6">Mutator family transposase</fullName>
    </recommendedName>
</protein>
<evidence type="ECO:0000256" key="3">
    <source>
        <dbReference type="ARBA" id="ARBA00022578"/>
    </source>
</evidence>
<keyword evidence="4 6" id="KW-0238">DNA-binding</keyword>
<reference evidence="8 9" key="1">
    <citation type="submission" date="2024-08" db="EMBL/GenBank/DDBJ databases">
        <title>Mycobacterium servetensis sp. nov., a novel rapid-growing mycobacterial species recovered from a human patient in Zaragoza, Spain.</title>
        <authorList>
            <person name="Tristancho-Baro A.I."/>
            <person name="Buenestado-Serrano S."/>
            <person name="Garcia De Viedma D."/>
            <person name="Milagro-Beamonte A."/>
            <person name="Burillo N."/>
            <person name="Sanz S."/>
            <person name="Lopez-Calleja A.I."/>
            <person name="Penas-Utrilla D."/>
            <person name="Guardingo M."/>
            <person name="Garcia M.J."/>
            <person name="Vinuelas-Bayon J."/>
        </authorList>
    </citation>
    <scope>NUCLEOTIDE SEQUENCE [LARGE SCALE GENOMIC DNA]</scope>
    <source>
        <strain evidence="9">HUMS_12744610</strain>
    </source>
</reference>
<comment type="similarity">
    <text evidence="2 6">Belongs to the transposase mutator family.</text>
</comment>
<dbReference type="RefSeq" id="WP_369736901.1">
    <property type="nucleotide sequence ID" value="NZ_JBGEDP010000001.1"/>
</dbReference>
<name>A0ABV4BXE7_9MYCO</name>
<dbReference type="InterPro" id="IPR001207">
    <property type="entry name" value="Transposase_mutator"/>
</dbReference>
<feature type="region of interest" description="Disordered" evidence="7">
    <location>
        <begin position="69"/>
        <end position="130"/>
    </location>
</feature>
<keyword evidence="6" id="KW-0814">Transposable element</keyword>
<feature type="region of interest" description="Disordered" evidence="7">
    <location>
        <begin position="1"/>
        <end position="22"/>
    </location>
</feature>
<feature type="compositionally biased region" description="Basic and acidic residues" evidence="7">
    <location>
        <begin position="69"/>
        <end position="78"/>
    </location>
</feature>
<evidence type="ECO:0000256" key="6">
    <source>
        <dbReference type="RuleBase" id="RU365089"/>
    </source>
</evidence>
<accession>A0ABV4BXE7</accession>
<keyword evidence="3 6" id="KW-0815">Transposition</keyword>
<dbReference type="Pfam" id="PF00872">
    <property type="entry name" value="Transposase_mut"/>
    <property type="match status" value="1"/>
</dbReference>
<organism evidence="8 9">
    <name type="scientific">Mycobacterium servetii</name>
    <dbReference type="NCBI Taxonomy" id="3237418"/>
    <lineage>
        <taxon>Bacteria</taxon>
        <taxon>Bacillati</taxon>
        <taxon>Actinomycetota</taxon>
        <taxon>Actinomycetes</taxon>
        <taxon>Mycobacteriales</taxon>
        <taxon>Mycobacteriaceae</taxon>
        <taxon>Mycobacterium</taxon>
    </lineage>
</organism>
<dbReference type="Proteomes" id="UP001564760">
    <property type="component" value="Unassembled WGS sequence"/>
</dbReference>
<comment type="caution">
    <text evidence="8">The sequence shown here is derived from an EMBL/GenBank/DDBJ whole genome shotgun (WGS) entry which is preliminary data.</text>
</comment>
<sequence>MRAVTATADVHDDEVMVSSPTPEELATARELVRAAQARGVSFADTADGVLKALTKTVVETALEEELADHLGYDKHDPAGRGAPNSRNGTRTKTVLTDTVGPVEIAVPRDRGGSFEPQIVKKASTPVDPGR</sequence>
<proteinExistence type="inferred from homology"/>
<feature type="compositionally biased region" description="Polar residues" evidence="7">
    <location>
        <begin position="84"/>
        <end position="96"/>
    </location>
</feature>
<evidence type="ECO:0000256" key="2">
    <source>
        <dbReference type="ARBA" id="ARBA00010961"/>
    </source>
</evidence>
<keyword evidence="9" id="KW-1185">Reference proteome</keyword>